<dbReference type="OrthoDB" id="1104395at2759"/>
<keyword evidence="3" id="KW-1185">Reference proteome</keyword>
<gene>
    <name evidence="2" type="ORF">F0562_001581</name>
</gene>
<feature type="signal peptide" evidence="1">
    <location>
        <begin position="1"/>
        <end position="17"/>
    </location>
</feature>
<organism evidence="2 3">
    <name type="scientific">Nyssa sinensis</name>
    <dbReference type="NCBI Taxonomy" id="561372"/>
    <lineage>
        <taxon>Eukaryota</taxon>
        <taxon>Viridiplantae</taxon>
        <taxon>Streptophyta</taxon>
        <taxon>Embryophyta</taxon>
        <taxon>Tracheophyta</taxon>
        <taxon>Spermatophyta</taxon>
        <taxon>Magnoliopsida</taxon>
        <taxon>eudicotyledons</taxon>
        <taxon>Gunneridae</taxon>
        <taxon>Pentapetalae</taxon>
        <taxon>asterids</taxon>
        <taxon>Cornales</taxon>
        <taxon>Nyssaceae</taxon>
        <taxon>Nyssa</taxon>
    </lineage>
</organism>
<proteinExistence type="predicted"/>
<evidence type="ECO:0008006" key="4">
    <source>
        <dbReference type="Google" id="ProtNLM"/>
    </source>
</evidence>
<keyword evidence="1" id="KW-0732">Signal</keyword>
<dbReference type="EMBL" id="CM018031">
    <property type="protein sequence ID" value="KAA8549897.1"/>
    <property type="molecule type" value="Genomic_DNA"/>
</dbReference>
<accession>A0A5J5C7L2</accession>
<protein>
    <recommendedName>
        <fullName evidence="4">Pollen Ole e 1 allergen and extensin family protein</fullName>
    </recommendedName>
</protein>
<dbReference type="Pfam" id="PF01190">
    <property type="entry name" value="Pollen_Ole_e_1"/>
    <property type="match status" value="1"/>
</dbReference>
<dbReference type="AlphaFoldDB" id="A0A5J5C7L2"/>
<evidence type="ECO:0000313" key="3">
    <source>
        <dbReference type="Proteomes" id="UP000325577"/>
    </source>
</evidence>
<dbReference type="Proteomes" id="UP000325577">
    <property type="component" value="Linkage Group LG0"/>
</dbReference>
<reference evidence="2 3" key="1">
    <citation type="submission" date="2019-09" db="EMBL/GenBank/DDBJ databases">
        <title>A chromosome-level genome assembly of the Chinese tupelo Nyssa sinensis.</title>
        <authorList>
            <person name="Yang X."/>
            <person name="Kang M."/>
            <person name="Yang Y."/>
            <person name="Xiong H."/>
            <person name="Wang M."/>
            <person name="Zhang Z."/>
            <person name="Wang Z."/>
            <person name="Wu H."/>
            <person name="Ma T."/>
            <person name="Liu J."/>
            <person name="Xi Z."/>
        </authorList>
    </citation>
    <scope>NUCLEOTIDE SEQUENCE [LARGE SCALE GENOMIC DNA]</scope>
    <source>
        <strain evidence="2">J267</strain>
        <tissue evidence="2">Leaf</tissue>
    </source>
</reference>
<sequence>MAINRVITALLFVLVLARVELSTCHVLKGSVTCLDCNSHYDLSGIKVLVKCNQVKKLAMATTEEDGSFKTQLPSDAPTSSPSFNCLAKLLGGSTQLYASRNNMVTNIVKARESESYTISTPLNFHTSCPLSKKDAKCVAPDPKIGSSKTIDLPLPPEWGLAPSSYYIPFFPIIGIP</sequence>
<evidence type="ECO:0000313" key="2">
    <source>
        <dbReference type="EMBL" id="KAA8549897.1"/>
    </source>
</evidence>
<feature type="chain" id="PRO_5023924284" description="Pollen Ole e 1 allergen and extensin family protein" evidence="1">
    <location>
        <begin position="18"/>
        <end position="176"/>
    </location>
</feature>
<name>A0A5J5C7L2_9ASTE</name>
<evidence type="ECO:0000256" key="1">
    <source>
        <dbReference type="SAM" id="SignalP"/>
    </source>
</evidence>